<dbReference type="PANTHER" id="PTHR43537">
    <property type="entry name" value="TRANSCRIPTIONAL REGULATOR, GNTR FAMILY"/>
    <property type="match status" value="1"/>
</dbReference>
<evidence type="ECO:0000313" key="9">
    <source>
        <dbReference type="Proteomes" id="UP001449225"/>
    </source>
</evidence>
<dbReference type="SUPFAM" id="SSF48008">
    <property type="entry name" value="GntR ligand-binding domain-like"/>
    <property type="match status" value="1"/>
</dbReference>
<dbReference type="SMART" id="SM00345">
    <property type="entry name" value="HTH_GNTR"/>
    <property type="match status" value="1"/>
</dbReference>
<dbReference type="RefSeq" id="WP_067982182.1">
    <property type="nucleotide sequence ID" value="NZ_CAXBCE010000001.1"/>
</dbReference>
<proteinExistence type="predicted"/>
<dbReference type="InterPro" id="IPR000524">
    <property type="entry name" value="Tscrpt_reg_HTH_GntR"/>
</dbReference>
<protein>
    <recommendedName>
        <fullName evidence="6">Pyruvate dehydrogenase complex repressor</fullName>
    </recommendedName>
</protein>
<dbReference type="PRINTS" id="PR00035">
    <property type="entry name" value="HTHGNTR"/>
</dbReference>
<evidence type="ECO:0000259" key="7">
    <source>
        <dbReference type="PROSITE" id="PS50949"/>
    </source>
</evidence>
<accession>A0ABU9TS87</accession>
<keyword evidence="1" id="KW-0678">Repressor</keyword>
<evidence type="ECO:0000256" key="3">
    <source>
        <dbReference type="ARBA" id="ARBA00023125"/>
    </source>
</evidence>
<evidence type="ECO:0000256" key="4">
    <source>
        <dbReference type="ARBA" id="ARBA00023163"/>
    </source>
</evidence>
<feature type="domain" description="HTH gntR-type" evidence="7">
    <location>
        <begin position="11"/>
        <end position="79"/>
    </location>
</feature>
<sequence length="238" mass="26395">MSIKKTGSDVKGLSQQLSLKLQQAILYGDVCPGHKLTSQRRLAAAHQVSRATVREAIQDLELKGMVKTYPGGGSVCLNLLEPHVDMPLGGVGQSLSFQLQVMEMRAALEGEAAYYAALRATDAQLEKIEQEYKVMQARSNGATTLAKAKADLRFHMMIAEASHNLLVMSFSQIFYDRYFNAIYGVLDRTLKKFGRYPDRISAQHTQIYQALINRDAVLAKKVATEHINYTRSQLEGAG</sequence>
<dbReference type="InterPro" id="IPR008920">
    <property type="entry name" value="TF_FadR/GntR_C"/>
</dbReference>
<dbReference type="InterPro" id="IPR036390">
    <property type="entry name" value="WH_DNA-bd_sf"/>
</dbReference>
<evidence type="ECO:0000256" key="2">
    <source>
        <dbReference type="ARBA" id="ARBA00023015"/>
    </source>
</evidence>
<dbReference type="Gene3D" id="1.20.120.530">
    <property type="entry name" value="GntR ligand-binding domain-like"/>
    <property type="match status" value="1"/>
</dbReference>
<keyword evidence="4" id="KW-0804">Transcription</keyword>
<dbReference type="PROSITE" id="PS50949">
    <property type="entry name" value="HTH_GNTR"/>
    <property type="match status" value="1"/>
</dbReference>
<dbReference type="InterPro" id="IPR036388">
    <property type="entry name" value="WH-like_DNA-bd_sf"/>
</dbReference>
<gene>
    <name evidence="8" type="ORF">WNY58_08220</name>
</gene>
<dbReference type="EMBL" id="JBBMRA010000006">
    <property type="protein sequence ID" value="MEM5536373.1"/>
    <property type="molecule type" value="Genomic_DNA"/>
</dbReference>
<dbReference type="SUPFAM" id="SSF46785">
    <property type="entry name" value="Winged helix' DNA-binding domain"/>
    <property type="match status" value="1"/>
</dbReference>
<evidence type="ECO:0000256" key="6">
    <source>
        <dbReference type="ARBA" id="ARBA00039592"/>
    </source>
</evidence>
<comment type="caution">
    <text evidence="8">The sequence shown here is derived from an EMBL/GenBank/DDBJ whole genome shotgun (WGS) entry which is preliminary data.</text>
</comment>
<dbReference type="Proteomes" id="UP001449225">
    <property type="component" value="Unassembled WGS sequence"/>
</dbReference>
<dbReference type="SMART" id="SM00895">
    <property type="entry name" value="FCD"/>
    <property type="match status" value="1"/>
</dbReference>
<evidence type="ECO:0000256" key="1">
    <source>
        <dbReference type="ARBA" id="ARBA00022491"/>
    </source>
</evidence>
<keyword evidence="9" id="KW-1185">Reference proteome</keyword>
<comment type="function">
    <text evidence="5">Transcriptional repressor for the pyruvate dehydrogenase complex genes aceEF and lpd.</text>
</comment>
<reference evidence="8 9" key="1">
    <citation type="submission" date="2024-03" db="EMBL/GenBank/DDBJ databases">
        <title>Community enrichment and isolation of bacterial strains for fucoidan degradation.</title>
        <authorList>
            <person name="Sichert A."/>
        </authorList>
    </citation>
    <scope>NUCLEOTIDE SEQUENCE [LARGE SCALE GENOMIC DNA]</scope>
    <source>
        <strain evidence="8 9">AS76</strain>
    </source>
</reference>
<dbReference type="Pfam" id="PF07729">
    <property type="entry name" value="FCD"/>
    <property type="match status" value="1"/>
</dbReference>
<keyword evidence="3" id="KW-0238">DNA-binding</keyword>
<evidence type="ECO:0000256" key="5">
    <source>
        <dbReference type="ARBA" id="ARBA00037357"/>
    </source>
</evidence>
<evidence type="ECO:0000313" key="8">
    <source>
        <dbReference type="EMBL" id="MEM5536373.1"/>
    </source>
</evidence>
<dbReference type="PANTHER" id="PTHR43537:SF34">
    <property type="entry name" value="PYRUVATE DEHYDROGENASE COMPLEX REPRESSOR"/>
    <property type="match status" value="1"/>
</dbReference>
<organism evidence="8 9">
    <name type="scientific">Neptuniibacter pectenicola</name>
    <dbReference type="NCBI Taxonomy" id="1806669"/>
    <lineage>
        <taxon>Bacteria</taxon>
        <taxon>Pseudomonadati</taxon>
        <taxon>Pseudomonadota</taxon>
        <taxon>Gammaproteobacteria</taxon>
        <taxon>Oceanospirillales</taxon>
        <taxon>Oceanospirillaceae</taxon>
        <taxon>Neptuniibacter</taxon>
    </lineage>
</organism>
<name>A0ABU9TS87_9GAMM</name>
<dbReference type="InterPro" id="IPR011711">
    <property type="entry name" value="GntR_C"/>
</dbReference>
<dbReference type="Pfam" id="PF00392">
    <property type="entry name" value="GntR"/>
    <property type="match status" value="1"/>
</dbReference>
<keyword evidence="2" id="KW-0805">Transcription regulation</keyword>
<dbReference type="Gene3D" id="1.10.10.10">
    <property type="entry name" value="Winged helix-like DNA-binding domain superfamily/Winged helix DNA-binding domain"/>
    <property type="match status" value="1"/>
</dbReference>
<dbReference type="CDD" id="cd07377">
    <property type="entry name" value="WHTH_GntR"/>
    <property type="match status" value="1"/>
</dbReference>